<keyword evidence="3" id="KW-1185">Reference proteome</keyword>
<protein>
    <submittedName>
        <fullName evidence="2">Uncharacterized protein</fullName>
    </submittedName>
</protein>
<accession>W9QZW4</accession>
<sequence>MYLKSKQKSEVLYHAHVFDAPKVSQSPSSVRQQWGNDTQKANRKSHGYAQSEPELFLTIFNFL</sequence>
<gene>
    <name evidence="2" type="ORF">L484_012266</name>
</gene>
<feature type="compositionally biased region" description="Polar residues" evidence="1">
    <location>
        <begin position="23"/>
        <end position="39"/>
    </location>
</feature>
<name>W9QZW4_9ROSA</name>
<feature type="region of interest" description="Disordered" evidence="1">
    <location>
        <begin position="23"/>
        <end position="47"/>
    </location>
</feature>
<proteinExistence type="predicted"/>
<dbReference type="EMBL" id="KE344422">
    <property type="protein sequence ID" value="EXB61832.1"/>
    <property type="molecule type" value="Genomic_DNA"/>
</dbReference>
<organism evidence="2 3">
    <name type="scientific">Morus notabilis</name>
    <dbReference type="NCBI Taxonomy" id="981085"/>
    <lineage>
        <taxon>Eukaryota</taxon>
        <taxon>Viridiplantae</taxon>
        <taxon>Streptophyta</taxon>
        <taxon>Embryophyta</taxon>
        <taxon>Tracheophyta</taxon>
        <taxon>Spermatophyta</taxon>
        <taxon>Magnoliopsida</taxon>
        <taxon>eudicotyledons</taxon>
        <taxon>Gunneridae</taxon>
        <taxon>Pentapetalae</taxon>
        <taxon>rosids</taxon>
        <taxon>fabids</taxon>
        <taxon>Rosales</taxon>
        <taxon>Moraceae</taxon>
        <taxon>Moreae</taxon>
        <taxon>Morus</taxon>
    </lineage>
</organism>
<reference evidence="3" key="1">
    <citation type="submission" date="2013-01" db="EMBL/GenBank/DDBJ databases">
        <title>Draft Genome Sequence of a Mulberry Tree, Morus notabilis C.K. Schneid.</title>
        <authorList>
            <person name="He N."/>
            <person name="Zhao S."/>
        </authorList>
    </citation>
    <scope>NUCLEOTIDE SEQUENCE</scope>
</reference>
<dbReference type="AlphaFoldDB" id="W9QZW4"/>
<dbReference type="Proteomes" id="UP000030645">
    <property type="component" value="Unassembled WGS sequence"/>
</dbReference>
<evidence type="ECO:0000256" key="1">
    <source>
        <dbReference type="SAM" id="MobiDB-lite"/>
    </source>
</evidence>
<evidence type="ECO:0000313" key="3">
    <source>
        <dbReference type="Proteomes" id="UP000030645"/>
    </source>
</evidence>
<evidence type="ECO:0000313" key="2">
    <source>
        <dbReference type="EMBL" id="EXB61832.1"/>
    </source>
</evidence>